<accession>A0ABX1X1P5</accession>
<keyword evidence="2" id="KW-1185">Reference proteome</keyword>
<protein>
    <submittedName>
        <fullName evidence="1">Uncharacterized protein</fullName>
    </submittedName>
</protein>
<name>A0ABX1X1P5_9BACT</name>
<organism evidence="1 2">
    <name type="scientific">Marinifilum caeruleilacunae</name>
    <dbReference type="NCBI Taxonomy" id="2499076"/>
    <lineage>
        <taxon>Bacteria</taxon>
        <taxon>Pseudomonadati</taxon>
        <taxon>Bacteroidota</taxon>
        <taxon>Bacteroidia</taxon>
        <taxon>Marinilabiliales</taxon>
        <taxon>Marinifilaceae</taxon>
    </lineage>
</organism>
<dbReference type="EMBL" id="RZNH01000075">
    <property type="protein sequence ID" value="NOU62339.1"/>
    <property type="molecule type" value="Genomic_DNA"/>
</dbReference>
<gene>
    <name evidence="1" type="ORF">ELS83_21345</name>
</gene>
<proteinExistence type="predicted"/>
<dbReference type="RefSeq" id="WP_171597588.1">
    <property type="nucleotide sequence ID" value="NZ_RZNH01000075.1"/>
</dbReference>
<reference evidence="1 2" key="1">
    <citation type="submission" date="2018-12" db="EMBL/GenBank/DDBJ databases">
        <title>Marinifilum JC070 sp. nov., a marine bacterium isolated from Yongle Blue Hole in the South China Sea.</title>
        <authorList>
            <person name="Fu T."/>
        </authorList>
    </citation>
    <scope>NUCLEOTIDE SEQUENCE [LARGE SCALE GENOMIC DNA]</scope>
    <source>
        <strain evidence="1 2">JC070</strain>
    </source>
</reference>
<comment type="caution">
    <text evidence="1">The sequence shown here is derived from an EMBL/GenBank/DDBJ whole genome shotgun (WGS) entry which is preliminary data.</text>
</comment>
<evidence type="ECO:0000313" key="1">
    <source>
        <dbReference type="EMBL" id="NOU62339.1"/>
    </source>
</evidence>
<dbReference type="Proteomes" id="UP000732105">
    <property type="component" value="Unassembled WGS sequence"/>
</dbReference>
<evidence type="ECO:0000313" key="2">
    <source>
        <dbReference type="Proteomes" id="UP000732105"/>
    </source>
</evidence>
<sequence>MKWLKNIEDYTEHIFSNKERAAKRHLNITEAEKPKELFDRACQLISYELANLGFKYSSSQNKLKLESSDKKYALFVKFSSNRDNVAGQYVELSSFFYINSKDLKKFSKNNPLLSY</sequence>